<sequence length="358" mass="39427">MECFRPRLVILQCVVVFVLLIKINADAPAVPALCIFGDSIMDVGNNNNRLTTLLKANFLPYGRDFETHKPTGRFCNGKLAVDYIADYLGFGEYPPAYLDTANETLLLRGANFASAGSGYYDRTSLLNQAISLPSQLSNYEKWQNQVVELVGNETAKAIFSGGIYILSAGTSDFLQNYYINPLLRALHTPSKFSNMLLKAYSNFVQRLYSLGVRRIGVTTLPPTGCLPVAITLFGRGRNNCVVRLNKDALAFNKKLNATSQDLLKKFPDLKLVVFDIYNPLLNIITKPVENGFFESRRGCCGTGMLATAVLCNSRSTGTCSNATGYVFWDGFHTSESANRILSQDLLMQGISLVSNSII</sequence>
<dbReference type="Gene3D" id="3.40.50.1110">
    <property type="entry name" value="SGNH hydrolase"/>
    <property type="match status" value="1"/>
</dbReference>
<dbReference type="PANTHER" id="PTHR45642">
    <property type="entry name" value="GDSL ESTERASE/LIPASE EXL3"/>
    <property type="match status" value="1"/>
</dbReference>
<dbReference type="OrthoDB" id="1600564at2759"/>
<dbReference type="EMBL" id="PKPP01006095">
    <property type="protein sequence ID" value="PWA57680.1"/>
    <property type="molecule type" value="Genomic_DNA"/>
</dbReference>
<comment type="similarity">
    <text evidence="1">Belongs to the 'GDSL' lipolytic enzyme family.</text>
</comment>
<dbReference type="GO" id="GO:0016788">
    <property type="term" value="F:hydrolase activity, acting on ester bonds"/>
    <property type="evidence" value="ECO:0007669"/>
    <property type="project" value="InterPro"/>
</dbReference>
<dbReference type="PANTHER" id="PTHR45642:SF103">
    <property type="entry name" value="ZINC FINGER PROTEIN"/>
    <property type="match status" value="1"/>
</dbReference>
<dbReference type="Proteomes" id="UP000245207">
    <property type="component" value="Unassembled WGS sequence"/>
</dbReference>
<feature type="signal peptide" evidence="2">
    <location>
        <begin position="1"/>
        <end position="25"/>
    </location>
</feature>
<organism evidence="3 4">
    <name type="scientific">Artemisia annua</name>
    <name type="common">Sweet wormwood</name>
    <dbReference type="NCBI Taxonomy" id="35608"/>
    <lineage>
        <taxon>Eukaryota</taxon>
        <taxon>Viridiplantae</taxon>
        <taxon>Streptophyta</taxon>
        <taxon>Embryophyta</taxon>
        <taxon>Tracheophyta</taxon>
        <taxon>Spermatophyta</taxon>
        <taxon>Magnoliopsida</taxon>
        <taxon>eudicotyledons</taxon>
        <taxon>Gunneridae</taxon>
        <taxon>Pentapetalae</taxon>
        <taxon>asterids</taxon>
        <taxon>campanulids</taxon>
        <taxon>Asterales</taxon>
        <taxon>Asteraceae</taxon>
        <taxon>Asteroideae</taxon>
        <taxon>Anthemideae</taxon>
        <taxon>Artemisiinae</taxon>
        <taxon>Artemisia</taxon>
    </lineage>
</organism>
<dbReference type="FunFam" id="3.40.50.1110:FF:000003">
    <property type="entry name" value="GDSL esterase/lipase APG"/>
    <property type="match status" value="1"/>
</dbReference>
<keyword evidence="4" id="KW-1185">Reference proteome</keyword>
<dbReference type="InterPro" id="IPR036514">
    <property type="entry name" value="SGNH_hydro_sf"/>
</dbReference>
<dbReference type="SUPFAM" id="SSF52266">
    <property type="entry name" value="SGNH hydrolase"/>
    <property type="match status" value="1"/>
</dbReference>
<reference evidence="3 4" key="1">
    <citation type="journal article" date="2018" name="Mol. Plant">
        <title>The genome of Artemisia annua provides insight into the evolution of Asteraceae family and artemisinin biosynthesis.</title>
        <authorList>
            <person name="Shen Q."/>
            <person name="Zhang L."/>
            <person name="Liao Z."/>
            <person name="Wang S."/>
            <person name="Yan T."/>
            <person name="Shi P."/>
            <person name="Liu M."/>
            <person name="Fu X."/>
            <person name="Pan Q."/>
            <person name="Wang Y."/>
            <person name="Lv Z."/>
            <person name="Lu X."/>
            <person name="Zhang F."/>
            <person name="Jiang W."/>
            <person name="Ma Y."/>
            <person name="Chen M."/>
            <person name="Hao X."/>
            <person name="Li L."/>
            <person name="Tang Y."/>
            <person name="Lv G."/>
            <person name="Zhou Y."/>
            <person name="Sun X."/>
            <person name="Brodelius P.E."/>
            <person name="Rose J.K.C."/>
            <person name="Tang K."/>
        </authorList>
    </citation>
    <scope>NUCLEOTIDE SEQUENCE [LARGE SCALE GENOMIC DNA]</scope>
    <source>
        <strain evidence="4">cv. Huhao1</strain>
        <tissue evidence="3">Leaf</tissue>
    </source>
</reference>
<accession>A0A2U1M8X1</accession>
<dbReference type="InterPro" id="IPR050592">
    <property type="entry name" value="GDSL_lipolytic_enzyme"/>
</dbReference>
<dbReference type="CDD" id="cd01837">
    <property type="entry name" value="SGNH_plant_lipase_like"/>
    <property type="match status" value="1"/>
</dbReference>
<keyword evidence="2" id="KW-0732">Signal</keyword>
<dbReference type="AlphaFoldDB" id="A0A2U1M8X1"/>
<comment type="caution">
    <text evidence="3">The sequence shown here is derived from an EMBL/GenBank/DDBJ whole genome shotgun (WGS) entry which is preliminary data.</text>
</comment>
<dbReference type="InterPro" id="IPR035669">
    <property type="entry name" value="SGNH_plant_lipase-like"/>
</dbReference>
<dbReference type="STRING" id="35608.A0A2U1M8X1"/>
<gene>
    <name evidence="3" type="ORF">CTI12_AA407580</name>
</gene>
<name>A0A2U1M8X1_ARTAN</name>
<protein>
    <submittedName>
        <fullName evidence="3">GDSL-like Lipase/Acylhydrolase family protein</fullName>
    </submittedName>
</protein>
<keyword evidence="3" id="KW-0378">Hydrolase</keyword>
<evidence type="ECO:0000313" key="3">
    <source>
        <dbReference type="EMBL" id="PWA57680.1"/>
    </source>
</evidence>
<evidence type="ECO:0000313" key="4">
    <source>
        <dbReference type="Proteomes" id="UP000245207"/>
    </source>
</evidence>
<dbReference type="Pfam" id="PF00657">
    <property type="entry name" value="Lipase_GDSL"/>
    <property type="match status" value="1"/>
</dbReference>
<evidence type="ECO:0000256" key="2">
    <source>
        <dbReference type="SAM" id="SignalP"/>
    </source>
</evidence>
<evidence type="ECO:0000256" key="1">
    <source>
        <dbReference type="ARBA" id="ARBA00008668"/>
    </source>
</evidence>
<proteinExistence type="inferred from homology"/>
<feature type="chain" id="PRO_5015583225" evidence="2">
    <location>
        <begin position="26"/>
        <end position="358"/>
    </location>
</feature>
<dbReference type="InterPro" id="IPR001087">
    <property type="entry name" value="GDSL"/>
</dbReference>